<reference evidence="1" key="1">
    <citation type="submission" date="2013-04" db="EMBL/GenBank/DDBJ databases">
        <authorList>
            <person name="Qu J."/>
            <person name="Murali S.C."/>
            <person name="Bandaranaike D."/>
            <person name="Bellair M."/>
            <person name="Blankenburg K."/>
            <person name="Chao H."/>
            <person name="Dinh H."/>
            <person name="Doddapaneni H."/>
            <person name="Downs B."/>
            <person name="Dugan-Rocha S."/>
            <person name="Elkadiri S."/>
            <person name="Gnanaolivu R.D."/>
            <person name="Hernandez B."/>
            <person name="Javaid M."/>
            <person name="Jayaseelan J.C."/>
            <person name="Lee S."/>
            <person name="Li M."/>
            <person name="Ming W."/>
            <person name="Munidasa M."/>
            <person name="Muniz J."/>
            <person name="Nguyen L."/>
            <person name="Ongeri F."/>
            <person name="Osuji N."/>
            <person name="Pu L.-L."/>
            <person name="Puazo M."/>
            <person name="Qu C."/>
            <person name="Quiroz J."/>
            <person name="Raj R."/>
            <person name="Weissenberger G."/>
            <person name="Xin Y."/>
            <person name="Zou X."/>
            <person name="Han Y."/>
            <person name="Richards S."/>
            <person name="Worley K."/>
            <person name="Muzny D."/>
            <person name="Gibbs R."/>
        </authorList>
    </citation>
    <scope>NUCLEOTIDE SEQUENCE</scope>
    <source>
        <strain evidence="1">Sampled in the wild</strain>
    </source>
</reference>
<proteinExistence type="predicted"/>
<dbReference type="PANTHER" id="PTHR23312:SF8">
    <property type="entry name" value="ARMADILLO REPEAT-CONTAINING PROTEIN 5"/>
    <property type="match status" value="1"/>
</dbReference>
<evidence type="ECO:0008006" key="3">
    <source>
        <dbReference type="Google" id="ProtNLM"/>
    </source>
</evidence>
<name>A0A8K0KE33_LADFU</name>
<sequence length="411" mass="45100">MLVRSSFCLPSEHHINGALKSGRNSSPGKSGLQLCSECNRLNSLGMSLLVDLTSSAESGYGEGELAYGLLKGEESSRISISLSLPFIIREKRILRKLLMSCNGFAVLLDILRAHGSATGVFPASVEPNEKIQKEDNKCLLSAAVDGLSYLANTLGISFNRKSTPKAVYESTSSCINLGEMKSNETTSENMQERYVNHNADEVIFSLDDGSMVNVSRENVSSISPVFRAMLQGNFLESKEGNLIKLPGVSHFCLNHILHHLGECPNINCLNISNCSKISSINDSKPSTESYGSCHWAKKPKEMYSALELVSISDRFLLPDTFRKRVADQVLDWYLCPQSAAKIYMWCIGSEGINGSRAPEDLGLLEGTLKFMLVGDMALSERVDLIKSVFEAGFGEELLSDVNDVIRMFIEP</sequence>
<evidence type="ECO:0000313" key="2">
    <source>
        <dbReference type="Proteomes" id="UP000792457"/>
    </source>
</evidence>
<evidence type="ECO:0000313" key="1">
    <source>
        <dbReference type="EMBL" id="KAG8230683.1"/>
    </source>
</evidence>
<dbReference type="InterPro" id="IPR011333">
    <property type="entry name" value="SKP1/BTB/POZ_sf"/>
</dbReference>
<dbReference type="PANTHER" id="PTHR23312">
    <property type="entry name" value="ARMC5 ARMADILLO REPEAT-CONTAINING -RELATED"/>
    <property type="match status" value="1"/>
</dbReference>
<dbReference type="AlphaFoldDB" id="A0A8K0KE33"/>
<protein>
    <recommendedName>
        <fullName evidence="3">BTB domain-containing protein</fullName>
    </recommendedName>
</protein>
<keyword evidence="2" id="KW-1185">Reference proteome</keyword>
<reference evidence="1" key="2">
    <citation type="submission" date="2017-10" db="EMBL/GenBank/DDBJ databases">
        <title>Ladona fulva Genome sequencing and assembly.</title>
        <authorList>
            <person name="Murali S."/>
            <person name="Richards S."/>
            <person name="Bandaranaike D."/>
            <person name="Bellair M."/>
            <person name="Blankenburg K."/>
            <person name="Chao H."/>
            <person name="Dinh H."/>
            <person name="Doddapaneni H."/>
            <person name="Dugan-Rocha S."/>
            <person name="Elkadiri S."/>
            <person name="Gnanaolivu R."/>
            <person name="Hernandez B."/>
            <person name="Skinner E."/>
            <person name="Javaid M."/>
            <person name="Lee S."/>
            <person name="Li M."/>
            <person name="Ming W."/>
            <person name="Munidasa M."/>
            <person name="Muniz J."/>
            <person name="Nguyen L."/>
            <person name="Hughes D."/>
            <person name="Osuji N."/>
            <person name="Pu L.-L."/>
            <person name="Puazo M."/>
            <person name="Qu C."/>
            <person name="Quiroz J."/>
            <person name="Raj R."/>
            <person name="Weissenberger G."/>
            <person name="Xin Y."/>
            <person name="Zou X."/>
            <person name="Han Y."/>
            <person name="Worley K."/>
            <person name="Muzny D."/>
            <person name="Gibbs R."/>
        </authorList>
    </citation>
    <scope>NUCLEOTIDE SEQUENCE</scope>
    <source>
        <strain evidence="1">Sampled in the wild</strain>
    </source>
</reference>
<gene>
    <name evidence="1" type="ORF">J437_LFUL010760</name>
</gene>
<dbReference type="Gene3D" id="3.30.710.10">
    <property type="entry name" value="Potassium Channel Kv1.1, Chain A"/>
    <property type="match status" value="1"/>
</dbReference>
<dbReference type="GO" id="GO:0005829">
    <property type="term" value="C:cytosol"/>
    <property type="evidence" value="ECO:0007669"/>
    <property type="project" value="TreeGrafter"/>
</dbReference>
<dbReference type="SUPFAM" id="SSF54695">
    <property type="entry name" value="POZ domain"/>
    <property type="match status" value="1"/>
</dbReference>
<dbReference type="OrthoDB" id="6086604at2759"/>
<dbReference type="EMBL" id="KZ308503">
    <property type="protein sequence ID" value="KAG8230683.1"/>
    <property type="molecule type" value="Genomic_DNA"/>
</dbReference>
<dbReference type="GO" id="GO:0009653">
    <property type="term" value="P:anatomical structure morphogenesis"/>
    <property type="evidence" value="ECO:0007669"/>
    <property type="project" value="TreeGrafter"/>
</dbReference>
<dbReference type="Proteomes" id="UP000792457">
    <property type="component" value="Unassembled WGS sequence"/>
</dbReference>
<comment type="caution">
    <text evidence="1">The sequence shown here is derived from an EMBL/GenBank/DDBJ whole genome shotgun (WGS) entry which is preliminary data.</text>
</comment>
<organism evidence="1 2">
    <name type="scientific">Ladona fulva</name>
    <name type="common">Scarce chaser dragonfly</name>
    <name type="synonym">Libellula fulva</name>
    <dbReference type="NCBI Taxonomy" id="123851"/>
    <lineage>
        <taxon>Eukaryota</taxon>
        <taxon>Metazoa</taxon>
        <taxon>Ecdysozoa</taxon>
        <taxon>Arthropoda</taxon>
        <taxon>Hexapoda</taxon>
        <taxon>Insecta</taxon>
        <taxon>Pterygota</taxon>
        <taxon>Palaeoptera</taxon>
        <taxon>Odonata</taxon>
        <taxon>Epiprocta</taxon>
        <taxon>Anisoptera</taxon>
        <taxon>Libelluloidea</taxon>
        <taxon>Libellulidae</taxon>
        <taxon>Ladona</taxon>
    </lineage>
</organism>
<accession>A0A8K0KE33</accession>